<evidence type="ECO:0000256" key="1">
    <source>
        <dbReference type="PIRSR" id="PIRSR007531-1"/>
    </source>
</evidence>
<evidence type="ECO:0000256" key="2">
    <source>
        <dbReference type="PIRSR" id="PIRSR007531-2"/>
    </source>
</evidence>
<reference evidence="3 4" key="1">
    <citation type="submission" date="2018-11" db="EMBL/GenBank/DDBJ databases">
        <title>Deinococcus shelandsis sp. nov., isolated from South Shetland Islands soil of Antarctica.</title>
        <authorList>
            <person name="Tian J."/>
        </authorList>
    </citation>
    <scope>NUCLEOTIDE SEQUENCE [LARGE SCALE GENOMIC DNA]</scope>
    <source>
        <strain evidence="3 4">S14-83T</strain>
    </source>
</reference>
<evidence type="ECO:0000313" key="4">
    <source>
        <dbReference type="Proteomes" id="UP000276417"/>
    </source>
</evidence>
<proteinExistence type="predicted"/>
<organism evidence="3 4">
    <name type="scientific">Deinococcus psychrotolerans</name>
    <dbReference type="NCBI Taxonomy" id="2489213"/>
    <lineage>
        <taxon>Bacteria</taxon>
        <taxon>Thermotogati</taxon>
        <taxon>Deinococcota</taxon>
        <taxon>Deinococci</taxon>
        <taxon>Deinococcales</taxon>
        <taxon>Deinococcaceae</taxon>
        <taxon>Deinococcus</taxon>
    </lineage>
</organism>
<feature type="binding site" evidence="2">
    <location>
        <begin position="13"/>
        <end position="20"/>
    </location>
    <ligand>
        <name>ATP</name>
        <dbReference type="ChEBI" id="CHEBI:30616"/>
    </ligand>
</feature>
<dbReference type="RefSeq" id="WP_124871048.1">
    <property type="nucleotide sequence ID" value="NZ_CP034183.1"/>
</dbReference>
<accession>A0A3G8YNF7</accession>
<gene>
    <name evidence="3" type="ORF">EHF33_10550</name>
</gene>
<dbReference type="Pfam" id="PF07931">
    <property type="entry name" value="CPT"/>
    <property type="match status" value="1"/>
</dbReference>
<evidence type="ECO:0000313" key="3">
    <source>
        <dbReference type="EMBL" id="AZI43121.1"/>
    </source>
</evidence>
<dbReference type="Gene3D" id="3.40.50.300">
    <property type="entry name" value="P-loop containing nucleotide triphosphate hydrolases"/>
    <property type="match status" value="1"/>
</dbReference>
<dbReference type="InterPro" id="IPR012853">
    <property type="entry name" value="CPT"/>
</dbReference>
<dbReference type="AlphaFoldDB" id="A0A3G8YNF7"/>
<dbReference type="SUPFAM" id="SSF52540">
    <property type="entry name" value="P-loop containing nucleoside triphosphate hydrolases"/>
    <property type="match status" value="1"/>
</dbReference>
<keyword evidence="3" id="KW-0808">Transferase</keyword>
<keyword evidence="4" id="KW-1185">Reference proteome</keyword>
<dbReference type="PIRSF" id="PIRSF007531">
    <property type="entry name" value="CPT"/>
    <property type="match status" value="1"/>
</dbReference>
<name>A0A3G8YNF7_9DEIO</name>
<sequence>MAQHPAQIILLNGASSAGKSTLCRHLQAQLPQPFLYFALDLLLFDEGIIAKRPGVEAFEWSRQRPRLFDGYHRSLAAFAAADNHLIADYVLETKDTLADLARLLAPFDVFFVGVHCPVPELDRRERARGDRRIGDAREDYERVHTFSGYDFEVDSLGAPEDNAARIVAAWQARTGNGAFEKLSANPT</sequence>
<dbReference type="GO" id="GO:0016740">
    <property type="term" value="F:transferase activity"/>
    <property type="evidence" value="ECO:0007669"/>
    <property type="project" value="UniProtKB-KW"/>
</dbReference>
<dbReference type="GO" id="GO:0005524">
    <property type="term" value="F:ATP binding"/>
    <property type="evidence" value="ECO:0007669"/>
    <property type="project" value="InterPro"/>
</dbReference>
<dbReference type="EMBL" id="CP034183">
    <property type="protein sequence ID" value="AZI43121.1"/>
    <property type="molecule type" value="Genomic_DNA"/>
</dbReference>
<dbReference type="Proteomes" id="UP000276417">
    <property type="component" value="Chromosome 1"/>
</dbReference>
<feature type="active site" evidence="1">
    <location>
        <position position="40"/>
    </location>
</feature>
<dbReference type="OrthoDB" id="9811101at2"/>
<protein>
    <submittedName>
        <fullName evidence="3">Chloramphenicol phosphotransferase</fullName>
    </submittedName>
</protein>
<dbReference type="KEGG" id="dph:EHF33_10550"/>
<dbReference type="InterPro" id="IPR027417">
    <property type="entry name" value="P-loop_NTPase"/>
</dbReference>